<keyword evidence="6" id="KW-0732">Signal</keyword>
<protein>
    <submittedName>
        <fullName evidence="7">Disulfide bond formation protein DsbB</fullName>
    </submittedName>
</protein>
<feature type="transmembrane region" description="Helical" evidence="5">
    <location>
        <begin position="42"/>
        <end position="58"/>
    </location>
</feature>
<evidence type="ECO:0000256" key="5">
    <source>
        <dbReference type="SAM" id="Phobius"/>
    </source>
</evidence>
<name>A0A8G2EVC5_9PROT</name>
<feature type="transmembrane region" description="Helical" evidence="5">
    <location>
        <begin position="70"/>
        <end position="91"/>
    </location>
</feature>
<evidence type="ECO:0000256" key="3">
    <source>
        <dbReference type="ARBA" id="ARBA00022989"/>
    </source>
</evidence>
<evidence type="ECO:0000313" key="8">
    <source>
        <dbReference type="Proteomes" id="UP000198615"/>
    </source>
</evidence>
<keyword evidence="8" id="KW-1185">Reference proteome</keyword>
<keyword evidence="3 5" id="KW-1133">Transmembrane helix</keyword>
<reference evidence="7 8" key="1">
    <citation type="submission" date="2016-10" db="EMBL/GenBank/DDBJ databases">
        <authorList>
            <person name="Varghese N."/>
            <person name="Submissions S."/>
        </authorList>
    </citation>
    <scope>NUCLEOTIDE SEQUENCE [LARGE SCALE GENOMIC DNA]</scope>
    <source>
        <strain evidence="7 8">DSM 18839</strain>
    </source>
</reference>
<dbReference type="InterPro" id="IPR024199">
    <property type="entry name" value="Uncharacterised_DsbB"/>
</dbReference>
<proteinExistence type="predicted"/>
<keyword evidence="2 5" id="KW-0812">Transmembrane</keyword>
<dbReference type="Gene3D" id="1.20.1550.10">
    <property type="entry name" value="DsbB-like"/>
    <property type="match status" value="1"/>
</dbReference>
<sequence length="167" mass="17162">MAVLTPLFVAAAAAAALAAALISQYGFDLQPCVLCIWQRWPYLAAIGLGLAAIALRRAPARRAPAAARALTGLAILAVLVSGGIGGFHVGVEQGWWEGTSGCGSTSGTDDLNALRAQIMNAPIVRCDEVAFSLFGISMAGWNLLYALGVALVAIRAMLVQSNARPGA</sequence>
<dbReference type="GO" id="GO:0016020">
    <property type="term" value="C:membrane"/>
    <property type="evidence" value="ECO:0007669"/>
    <property type="project" value="UniProtKB-SubCell"/>
</dbReference>
<dbReference type="GO" id="GO:0006457">
    <property type="term" value="P:protein folding"/>
    <property type="evidence" value="ECO:0007669"/>
    <property type="project" value="InterPro"/>
</dbReference>
<dbReference type="SUPFAM" id="SSF158442">
    <property type="entry name" value="DsbB-like"/>
    <property type="match status" value="1"/>
</dbReference>
<dbReference type="InterPro" id="IPR023380">
    <property type="entry name" value="DsbB-like_sf"/>
</dbReference>
<dbReference type="RefSeq" id="WP_093150468.1">
    <property type="nucleotide sequence ID" value="NZ_FNBW01000006.1"/>
</dbReference>
<organism evidence="7 8">
    <name type="scientific">Thalassobaculum litoreum DSM 18839</name>
    <dbReference type="NCBI Taxonomy" id="1123362"/>
    <lineage>
        <taxon>Bacteria</taxon>
        <taxon>Pseudomonadati</taxon>
        <taxon>Pseudomonadota</taxon>
        <taxon>Alphaproteobacteria</taxon>
        <taxon>Rhodospirillales</taxon>
        <taxon>Thalassobaculaceae</taxon>
        <taxon>Thalassobaculum</taxon>
    </lineage>
</organism>
<evidence type="ECO:0000256" key="2">
    <source>
        <dbReference type="ARBA" id="ARBA00022692"/>
    </source>
</evidence>
<dbReference type="PIRSF" id="PIRSF033913">
    <property type="entry name" value="S-S_format_DsbB"/>
    <property type="match status" value="1"/>
</dbReference>
<comment type="subcellular location">
    <subcellularLocation>
        <location evidence="1">Membrane</location>
        <topology evidence="1">Multi-pass membrane protein</topology>
    </subcellularLocation>
</comment>
<feature type="signal peptide" evidence="6">
    <location>
        <begin position="1"/>
        <end position="18"/>
    </location>
</feature>
<dbReference type="Pfam" id="PF02600">
    <property type="entry name" value="DsbB"/>
    <property type="match status" value="1"/>
</dbReference>
<evidence type="ECO:0000256" key="1">
    <source>
        <dbReference type="ARBA" id="ARBA00004141"/>
    </source>
</evidence>
<keyword evidence="4 5" id="KW-0472">Membrane</keyword>
<dbReference type="Proteomes" id="UP000198615">
    <property type="component" value="Unassembled WGS sequence"/>
</dbReference>
<dbReference type="InterPro" id="IPR003752">
    <property type="entry name" value="DiS_bond_form_DsbB/BdbC"/>
</dbReference>
<accession>A0A8G2EVC5</accession>
<dbReference type="GO" id="GO:0015035">
    <property type="term" value="F:protein-disulfide reductase activity"/>
    <property type="evidence" value="ECO:0007669"/>
    <property type="project" value="InterPro"/>
</dbReference>
<evidence type="ECO:0000313" key="7">
    <source>
        <dbReference type="EMBL" id="SDF78663.1"/>
    </source>
</evidence>
<comment type="caution">
    <text evidence="7">The sequence shown here is derived from an EMBL/GenBank/DDBJ whole genome shotgun (WGS) entry which is preliminary data.</text>
</comment>
<evidence type="ECO:0000256" key="6">
    <source>
        <dbReference type="SAM" id="SignalP"/>
    </source>
</evidence>
<feature type="transmembrane region" description="Helical" evidence="5">
    <location>
        <begin position="129"/>
        <end position="154"/>
    </location>
</feature>
<feature type="chain" id="PRO_5034905394" evidence="6">
    <location>
        <begin position="19"/>
        <end position="167"/>
    </location>
</feature>
<dbReference type="OrthoDB" id="9808637at2"/>
<evidence type="ECO:0000256" key="4">
    <source>
        <dbReference type="ARBA" id="ARBA00023136"/>
    </source>
</evidence>
<gene>
    <name evidence="7" type="ORF">SAMN05660686_02376</name>
</gene>
<dbReference type="AlphaFoldDB" id="A0A8G2EVC5"/>
<dbReference type="EMBL" id="FNBW01000006">
    <property type="protein sequence ID" value="SDF78663.1"/>
    <property type="molecule type" value="Genomic_DNA"/>
</dbReference>